<dbReference type="AlphaFoldDB" id="A0A5C4J9P3"/>
<organism evidence="2 3">
    <name type="scientific">Actinomadura soli</name>
    <dbReference type="NCBI Taxonomy" id="2508997"/>
    <lineage>
        <taxon>Bacteria</taxon>
        <taxon>Bacillati</taxon>
        <taxon>Actinomycetota</taxon>
        <taxon>Actinomycetes</taxon>
        <taxon>Streptosporangiales</taxon>
        <taxon>Thermomonosporaceae</taxon>
        <taxon>Actinomadura</taxon>
    </lineage>
</organism>
<comment type="caution">
    <text evidence="2">The sequence shown here is derived from an EMBL/GenBank/DDBJ whole genome shotgun (WGS) entry which is preliminary data.</text>
</comment>
<protein>
    <submittedName>
        <fullName evidence="2">Uncharacterized protein</fullName>
    </submittedName>
</protein>
<dbReference type="EMBL" id="VCKW01000126">
    <property type="protein sequence ID" value="TMQ94804.1"/>
    <property type="molecule type" value="Genomic_DNA"/>
</dbReference>
<dbReference type="GO" id="GO:0047661">
    <property type="term" value="F:amino-acid racemase activity"/>
    <property type="evidence" value="ECO:0007669"/>
    <property type="project" value="InterPro"/>
</dbReference>
<dbReference type="RefSeq" id="WP_138647288.1">
    <property type="nucleotide sequence ID" value="NZ_VCKW01000126.1"/>
</dbReference>
<evidence type="ECO:0000313" key="3">
    <source>
        <dbReference type="Proteomes" id="UP000309174"/>
    </source>
</evidence>
<evidence type="ECO:0000256" key="1">
    <source>
        <dbReference type="ARBA" id="ARBA00038414"/>
    </source>
</evidence>
<keyword evidence="3" id="KW-1185">Reference proteome</keyword>
<proteinExistence type="inferred from homology"/>
<reference evidence="2 3" key="1">
    <citation type="submission" date="2019-05" db="EMBL/GenBank/DDBJ databases">
        <title>Draft genome sequence of Actinomadura sp. 14C53.</title>
        <authorList>
            <person name="Saricaoglu S."/>
            <person name="Isik K."/>
        </authorList>
    </citation>
    <scope>NUCLEOTIDE SEQUENCE [LARGE SCALE GENOMIC DNA]</scope>
    <source>
        <strain evidence="2 3">14C53</strain>
    </source>
</reference>
<evidence type="ECO:0000313" key="2">
    <source>
        <dbReference type="EMBL" id="TMQ94804.1"/>
    </source>
</evidence>
<dbReference type="Gene3D" id="3.40.50.12500">
    <property type="match status" value="1"/>
</dbReference>
<name>A0A5C4J9P3_9ACTN</name>
<comment type="similarity">
    <text evidence="1">Belongs to the HyuE racemase family.</text>
</comment>
<dbReference type="Proteomes" id="UP000309174">
    <property type="component" value="Unassembled WGS sequence"/>
</dbReference>
<dbReference type="Pfam" id="PF01177">
    <property type="entry name" value="Asp_Glu_race"/>
    <property type="match status" value="1"/>
</dbReference>
<accession>A0A5C4J9P3</accession>
<dbReference type="InterPro" id="IPR015942">
    <property type="entry name" value="Asp/Glu/hydantoin_racemase"/>
</dbReference>
<dbReference type="OrthoDB" id="9791723at2"/>
<dbReference type="InterPro" id="IPR053714">
    <property type="entry name" value="Iso_Racemase_Enz_sf"/>
</dbReference>
<sequence>MSRIWFQKHTVVGRNPWLDEGYEQHARDVLGDRADVEFHALPAEVYETKMPADHVRYGQLEVFFSWYFAERAVEAERRGYSAYVIGTSQDTGLAAARSLVSIPVVGYGQATFDFLRTQGLRFGIIGFVPALEEALRHNQTHYGCAEEVDRLRTLFAPAITRP</sequence>
<gene>
    <name evidence="2" type="ORF">ETD83_23380</name>
</gene>